<evidence type="ECO:0000313" key="2">
    <source>
        <dbReference type="Proteomes" id="UP000529783"/>
    </source>
</evidence>
<dbReference type="RefSeq" id="WP_179848114.1">
    <property type="nucleotide sequence ID" value="NZ_JACCBA010000001.1"/>
</dbReference>
<dbReference type="AlphaFoldDB" id="A0A7Y9EPY8"/>
<dbReference type="Proteomes" id="UP000529783">
    <property type="component" value="Unassembled WGS sequence"/>
</dbReference>
<reference evidence="1 2" key="1">
    <citation type="submission" date="2020-07" db="EMBL/GenBank/DDBJ databases">
        <title>Sequencing the genomes of 1000 actinobacteria strains.</title>
        <authorList>
            <person name="Klenk H.-P."/>
        </authorList>
    </citation>
    <scope>NUCLEOTIDE SEQUENCE [LARGE SCALE GENOMIC DNA]</scope>
    <source>
        <strain evidence="1 2">DSM 40398</strain>
    </source>
</reference>
<sequence>MPTEADRLALLRRSAEKTRILAERADRTAIDRLLARPDAANQLDAPTLDFLRQAQDLVCSTAQALTTALEIAKPTCNDGSQPTGVPGADLYLAPLCANSLTPATSHPLDTAEAWRRAHLRLPHRGDVPILIHIREFEDGYQAIPISVPIPEPPPIPTVETAMTLVIDKSTGTVTRWPLLPLDALARLYRRYQQRELMTFDDQPQPH</sequence>
<protein>
    <submittedName>
        <fullName evidence="1">Uncharacterized protein</fullName>
    </submittedName>
</protein>
<evidence type="ECO:0000313" key="1">
    <source>
        <dbReference type="EMBL" id="NYD51793.1"/>
    </source>
</evidence>
<accession>A0A7Y9EPY8</accession>
<comment type="caution">
    <text evidence="1">The sequence shown here is derived from an EMBL/GenBank/DDBJ whole genome shotgun (WGS) entry which is preliminary data.</text>
</comment>
<organism evidence="1 2">
    <name type="scientific">Actinomadura luteofluorescens</name>
    <dbReference type="NCBI Taxonomy" id="46163"/>
    <lineage>
        <taxon>Bacteria</taxon>
        <taxon>Bacillati</taxon>
        <taxon>Actinomycetota</taxon>
        <taxon>Actinomycetes</taxon>
        <taxon>Streptosporangiales</taxon>
        <taxon>Thermomonosporaceae</taxon>
        <taxon>Actinomadura</taxon>
    </lineage>
</organism>
<proteinExistence type="predicted"/>
<name>A0A7Y9EPY8_9ACTN</name>
<keyword evidence="2" id="KW-1185">Reference proteome</keyword>
<gene>
    <name evidence="1" type="ORF">BJY14_007776</name>
</gene>
<dbReference type="EMBL" id="JACCBA010000001">
    <property type="protein sequence ID" value="NYD51793.1"/>
    <property type="molecule type" value="Genomic_DNA"/>
</dbReference>